<feature type="domain" description="Double jelly roll-like" evidence="1">
    <location>
        <begin position="175"/>
        <end position="310"/>
    </location>
</feature>
<gene>
    <name evidence="2" type="primary">GLEAN_06002</name>
    <name evidence="2" type="ORF">TcasGA2_TC006002</name>
</gene>
<keyword evidence="3" id="KW-1185">Reference proteome</keyword>
<dbReference type="STRING" id="7070.D6WUM1"/>
<reference evidence="2 3" key="1">
    <citation type="journal article" date="2008" name="Nature">
        <title>The genome of the model beetle and pest Tribolium castaneum.</title>
        <authorList>
            <consortium name="Tribolium Genome Sequencing Consortium"/>
            <person name="Richards S."/>
            <person name="Gibbs R.A."/>
            <person name="Weinstock G.M."/>
            <person name="Brown S.J."/>
            <person name="Denell R."/>
            <person name="Beeman R.W."/>
            <person name="Gibbs R."/>
            <person name="Beeman R.W."/>
            <person name="Brown S.J."/>
            <person name="Bucher G."/>
            <person name="Friedrich M."/>
            <person name="Grimmelikhuijzen C.J."/>
            <person name="Klingler M."/>
            <person name="Lorenzen M."/>
            <person name="Richards S."/>
            <person name="Roth S."/>
            <person name="Schroder R."/>
            <person name="Tautz D."/>
            <person name="Zdobnov E.M."/>
            <person name="Muzny D."/>
            <person name="Gibbs R.A."/>
            <person name="Weinstock G.M."/>
            <person name="Attaway T."/>
            <person name="Bell S."/>
            <person name="Buhay C.J."/>
            <person name="Chandrabose M.N."/>
            <person name="Chavez D."/>
            <person name="Clerk-Blankenburg K.P."/>
            <person name="Cree A."/>
            <person name="Dao M."/>
            <person name="Davis C."/>
            <person name="Chacko J."/>
            <person name="Dinh H."/>
            <person name="Dugan-Rocha S."/>
            <person name="Fowler G."/>
            <person name="Garner T.T."/>
            <person name="Garnes J."/>
            <person name="Gnirke A."/>
            <person name="Hawes A."/>
            <person name="Hernandez J."/>
            <person name="Hines S."/>
            <person name="Holder M."/>
            <person name="Hume J."/>
            <person name="Jhangiani S.N."/>
            <person name="Joshi V."/>
            <person name="Khan Z.M."/>
            <person name="Jackson L."/>
            <person name="Kovar C."/>
            <person name="Kowis A."/>
            <person name="Lee S."/>
            <person name="Lewis L.R."/>
            <person name="Margolis J."/>
            <person name="Morgan M."/>
            <person name="Nazareth L.V."/>
            <person name="Nguyen N."/>
            <person name="Okwuonu G."/>
            <person name="Parker D."/>
            <person name="Richards S."/>
            <person name="Ruiz S.J."/>
            <person name="Santibanez J."/>
            <person name="Savard J."/>
            <person name="Scherer S.E."/>
            <person name="Schneider B."/>
            <person name="Sodergren E."/>
            <person name="Tautz D."/>
            <person name="Vattahil S."/>
            <person name="Villasana D."/>
            <person name="White C.S."/>
            <person name="Wright R."/>
            <person name="Park Y."/>
            <person name="Beeman R.W."/>
            <person name="Lord J."/>
            <person name="Oppert B."/>
            <person name="Lorenzen M."/>
            <person name="Brown S."/>
            <person name="Wang L."/>
            <person name="Savard J."/>
            <person name="Tautz D."/>
            <person name="Richards S."/>
            <person name="Weinstock G."/>
            <person name="Gibbs R.A."/>
            <person name="Liu Y."/>
            <person name="Worley K."/>
            <person name="Weinstock G."/>
            <person name="Elsik C.G."/>
            <person name="Reese J.T."/>
            <person name="Elhaik E."/>
            <person name="Landan G."/>
            <person name="Graur D."/>
            <person name="Arensburger P."/>
            <person name="Atkinson P."/>
            <person name="Beeman R.W."/>
            <person name="Beidler J."/>
            <person name="Brown S.J."/>
            <person name="Demuth J.P."/>
            <person name="Drury D.W."/>
            <person name="Du Y.Z."/>
            <person name="Fujiwara H."/>
            <person name="Lorenzen M."/>
            <person name="Maselli V."/>
            <person name="Osanai M."/>
            <person name="Park Y."/>
            <person name="Robertson H.M."/>
            <person name="Tu Z."/>
            <person name="Wang J.J."/>
            <person name="Wang S."/>
            <person name="Richards S."/>
            <person name="Song H."/>
            <person name="Zhang L."/>
            <person name="Sodergren E."/>
            <person name="Werner D."/>
            <person name="Stanke M."/>
            <person name="Morgenstern B."/>
            <person name="Solovyev V."/>
            <person name="Kosarev P."/>
            <person name="Brown G."/>
            <person name="Chen H.C."/>
            <person name="Ermolaeva O."/>
            <person name="Hlavina W."/>
            <person name="Kapustin Y."/>
            <person name="Kiryutin B."/>
            <person name="Kitts P."/>
            <person name="Maglott D."/>
            <person name="Pruitt K."/>
            <person name="Sapojnikov V."/>
            <person name="Souvorov A."/>
            <person name="Mackey A.J."/>
            <person name="Waterhouse R.M."/>
            <person name="Wyder S."/>
            <person name="Zdobnov E.M."/>
            <person name="Zdobnov E.M."/>
            <person name="Wyder S."/>
            <person name="Kriventseva E.V."/>
            <person name="Kadowaki T."/>
            <person name="Bork P."/>
            <person name="Aranda M."/>
            <person name="Bao R."/>
            <person name="Beermann A."/>
            <person name="Berns N."/>
            <person name="Bolognesi R."/>
            <person name="Bonneton F."/>
            <person name="Bopp D."/>
            <person name="Brown S.J."/>
            <person name="Bucher G."/>
            <person name="Butts T."/>
            <person name="Chaumot A."/>
            <person name="Denell R.E."/>
            <person name="Ferrier D.E."/>
            <person name="Friedrich M."/>
            <person name="Gordon C.M."/>
            <person name="Jindra M."/>
            <person name="Klingler M."/>
            <person name="Lan Q."/>
            <person name="Lattorff H.M."/>
            <person name="Laudet V."/>
            <person name="von Levetsow C."/>
            <person name="Liu Z."/>
            <person name="Lutz R."/>
            <person name="Lynch J.A."/>
            <person name="da Fonseca R.N."/>
            <person name="Posnien N."/>
            <person name="Reuter R."/>
            <person name="Roth S."/>
            <person name="Savard J."/>
            <person name="Schinko J.B."/>
            <person name="Schmitt C."/>
            <person name="Schoppmeier M."/>
            <person name="Schroder R."/>
            <person name="Shippy T.D."/>
            <person name="Simonnet F."/>
            <person name="Marques-Souza H."/>
            <person name="Tautz D."/>
            <person name="Tomoyasu Y."/>
            <person name="Trauner J."/>
            <person name="Van der Zee M."/>
            <person name="Vervoort M."/>
            <person name="Wittkopp N."/>
            <person name="Wimmer E.A."/>
            <person name="Yang X."/>
            <person name="Jones A.K."/>
            <person name="Sattelle D.B."/>
            <person name="Ebert P.R."/>
            <person name="Nelson D."/>
            <person name="Scott J.G."/>
            <person name="Beeman R.W."/>
            <person name="Muthukrishnan S."/>
            <person name="Kramer K.J."/>
            <person name="Arakane Y."/>
            <person name="Beeman R.W."/>
            <person name="Zhu Q."/>
            <person name="Hogenkamp D."/>
            <person name="Dixit R."/>
            <person name="Oppert B."/>
            <person name="Jiang H."/>
            <person name="Zou Z."/>
            <person name="Marshall J."/>
            <person name="Elpidina E."/>
            <person name="Vinokurov K."/>
            <person name="Oppert C."/>
            <person name="Zou Z."/>
            <person name="Evans J."/>
            <person name="Lu Z."/>
            <person name="Zhao P."/>
            <person name="Sumathipala N."/>
            <person name="Altincicek B."/>
            <person name="Vilcinskas A."/>
            <person name="Williams M."/>
            <person name="Hultmark D."/>
            <person name="Hetru C."/>
            <person name="Jiang H."/>
            <person name="Grimmelikhuijzen C.J."/>
            <person name="Hauser F."/>
            <person name="Cazzamali G."/>
            <person name="Williamson M."/>
            <person name="Park Y."/>
            <person name="Li B."/>
            <person name="Tanaka Y."/>
            <person name="Predel R."/>
            <person name="Neupert S."/>
            <person name="Schachtner J."/>
            <person name="Verleyen P."/>
            <person name="Raible F."/>
            <person name="Bork P."/>
            <person name="Friedrich M."/>
            <person name="Walden K.K."/>
            <person name="Robertson H.M."/>
            <person name="Angeli S."/>
            <person name="Foret S."/>
            <person name="Bucher G."/>
            <person name="Schuetz S."/>
            <person name="Maleszka R."/>
            <person name="Wimmer E.A."/>
            <person name="Beeman R.W."/>
            <person name="Lorenzen M."/>
            <person name="Tomoyasu Y."/>
            <person name="Miller S.C."/>
            <person name="Grossmann D."/>
            <person name="Bucher G."/>
        </authorList>
    </citation>
    <scope>NUCLEOTIDE SEQUENCE [LARGE SCALE GENOMIC DNA]</scope>
    <source>
        <strain evidence="2 3">Georgia GA2</strain>
    </source>
</reference>
<dbReference type="PANTHER" id="PTHR36159">
    <property type="entry name" value="PROTEIN CBG23766"/>
    <property type="match status" value="1"/>
</dbReference>
<accession>D6WUM1</accession>
<reference evidence="2 3" key="2">
    <citation type="journal article" date="2010" name="Nucleic Acids Res.">
        <title>BeetleBase in 2010: revisions to provide comprehensive genomic information for Tribolium castaneum.</title>
        <authorList>
            <person name="Kim H.S."/>
            <person name="Murphy T."/>
            <person name="Xia J."/>
            <person name="Caragea D."/>
            <person name="Park Y."/>
            <person name="Beeman R.W."/>
            <person name="Lorenzen M.D."/>
            <person name="Butcher S."/>
            <person name="Manak J.R."/>
            <person name="Brown S.J."/>
        </authorList>
    </citation>
    <scope>GENOME REANNOTATION</scope>
    <source>
        <strain evidence="2 3">Georgia GA2</strain>
    </source>
</reference>
<dbReference type="Proteomes" id="UP000007266">
    <property type="component" value="Linkage group 8"/>
</dbReference>
<dbReference type="eggNOG" id="ENOG502RI7I">
    <property type="taxonomic scope" value="Eukaryota"/>
</dbReference>
<dbReference type="InterPro" id="IPR049512">
    <property type="entry name" value="DJR-like_dom"/>
</dbReference>
<dbReference type="EMBL" id="KQ971357">
    <property type="protein sequence ID" value="EFA08359.1"/>
    <property type="molecule type" value="Genomic_DNA"/>
</dbReference>
<sequence>MNFEILNVNEKAVFDTSISYAEKRTHQPYASTSFNLNDEIRLPIEHQDVYTLPWLSSLYIEGKVIATNDKHETIISPNVKFANNGIMLMFDEVRYEIAGNVVDRVRNPGLASIMKGYATYNTNESIALQNAGWFPKSPSTIIDQDSGYFNVVIPLRLILGLCEDFRKIILNVRQELEKPQYIFFGLQTDRKNQLSKDYSQFDHCNLRNVKVYLNDEMYPYDNLNLNFNNNSFAALYEMFIEFQASFLDKVREPIFTPEEFKTIAPIVVVDCTKQSEMLKRSPVSIRLEFETRTNIPGKTTAHCLILHDRVAKYIPAQGVIRVV</sequence>
<protein>
    <recommendedName>
        <fullName evidence="1">Double jelly roll-like domain-containing protein</fullName>
    </recommendedName>
</protein>
<evidence type="ECO:0000313" key="3">
    <source>
        <dbReference type="Proteomes" id="UP000007266"/>
    </source>
</evidence>
<proteinExistence type="predicted"/>
<evidence type="ECO:0000313" key="2">
    <source>
        <dbReference type="EMBL" id="EFA08359.1"/>
    </source>
</evidence>
<dbReference type="PANTHER" id="PTHR36159:SF1">
    <property type="entry name" value="RETROVIRUS-RELATED POL POLYPROTEIN FROM TRANSPOSON 412-LIKE PROTEIN"/>
    <property type="match status" value="1"/>
</dbReference>
<dbReference type="InParanoid" id="D6WUM1"/>
<dbReference type="Pfam" id="PF21738">
    <property type="entry name" value="DJR-like_dom"/>
    <property type="match status" value="1"/>
</dbReference>
<dbReference type="OMA" id="TIASNRF"/>
<name>D6WUM1_TRICA</name>
<organism evidence="2 3">
    <name type="scientific">Tribolium castaneum</name>
    <name type="common">Red flour beetle</name>
    <dbReference type="NCBI Taxonomy" id="7070"/>
    <lineage>
        <taxon>Eukaryota</taxon>
        <taxon>Metazoa</taxon>
        <taxon>Ecdysozoa</taxon>
        <taxon>Arthropoda</taxon>
        <taxon>Hexapoda</taxon>
        <taxon>Insecta</taxon>
        <taxon>Pterygota</taxon>
        <taxon>Neoptera</taxon>
        <taxon>Endopterygota</taxon>
        <taxon>Coleoptera</taxon>
        <taxon>Polyphaga</taxon>
        <taxon>Cucujiformia</taxon>
        <taxon>Tenebrionidae</taxon>
        <taxon>Tenebrionidae incertae sedis</taxon>
        <taxon>Tribolium</taxon>
    </lineage>
</organism>
<evidence type="ECO:0000259" key="1">
    <source>
        <dbReference type="Pfam" id="PF21738"/>
    </source>
</evidence>
<dbReference type="AlphaFoldDB" id="D6WUM1"/>
<dbReference type="HOGENOM" id="CLU_034581_0_0_1"/>
<dbReference type="PhylomeDB" id="D6WUM1"/>